<dbReference type="RefSeq" id="WP_301773929.1">
    <property type="nucleotide sequence ID" value="NZ_JAGGJB010000001.1"/>
</dbReference>
<accession>A0AAW7QU42</accession>
<evidence type="ECO:0000313" key="1">
    <source>
        <dbReference type="EMBL" id="MDN7123682.1"/>
    </source>
</evidence>
<comment type="caution">
    <text evidence="1">The sequence shown here is derived from an EMBL/GenBank/DDBJ whole genome shotgun (WGS) entry which is preliminary data.</text>
</comment>
<dbReference type="Proteomes" id="UP001169492">
    <property type="component" value="Unassembled WGS sequence"/>
</dbReference>
<dbReference type="Proteomes" id="UP001169491">
    <property type="component" value="Unassembled WGS sequence"/>
</dbReference>
<dbReference type="EMBL" id="JAGGJC010000001">
    <property type="protein sequence ID" value="MDN7128594.1"/>
    <property type="molecule type" value="Genomic_DNA"/>
</dbReference>
<organism evidence="1 4">
    <name type="scientific">Pseudidiomarina terrestris</name>
    <dbReference type="NCBI Taxonomy" id="2820060"/>
    <lineage>
        <taxon>Bacteria</taxon>
        <taxon>Pseudomonadati</taxon>
        <taxon>Pseudomonadota</taxon>
        <taxon>Gammaproteobacteria</taxon>
        <taxon>Alteromonadales</taxon>
        <taxon>Idiomarinaceae</taxon>
        <taxon>Pseudidiomarina</taxon>
    </lineage>
</organism>
<proteinExistence type="predicted"/>
<reference evidence="3 4" key="1">
    <citation type="submission" date="2021-03" db="EMBL/GenBank/DDBJ databases">
        <title>Pseudidiomarina terrestris, a new bacterium isolated from saline soil.</title>
        <authorList>
            <person name="Galisteo C."/>
            <person name="De La Haba R."/>
            <person name="Sanchez-Porro C."/>
            <person name="Ventosa A."/>
        </authorList>
    </citation>
    <scope>NUCLEOTIDE SEQUENCE [LARGE SCALE GENOMIC DNA]</scope>
    <source>
        <strain evidence="1 4">1APP75-32.1</strain>
        <strain evidence="3">1APR75-15</strain>
        <strain evidence="2">1ASR75-15</strain>
    </source>
</reference>
<evidence type="ECO:0000313" key="2">
    <source>
        <dbReference type="EMBL" id="MDN7128594.1"/>
    </source>
</evidence>
<dbReference type="EMBL" id="JAGGJB010000001">
    <property type="protein sequence ID" value="MDN7123682.1"/>
    <property type="molecule type" value="Genomic_DNA"/>
</dbReference>
<keyword evidence="3" id="KW-1185">Reference proteome</keyword>
<evidence type="ECO:0000313" key="4">
    <source>
        <dbReference type="Proteomes" id="UP001169492"/>
    </source>
</evidence>
<name>A0AAW7QU42_9GAMM</name>
<evidence type="ECO:0000313" key="3">
    <source>
        <dbReference type="Proteomes" id="UP001169491"/>
    </source>
</evidence>
<sequence length="141" mass="15328">MLQVINHTLIKVFILVGCTWIALGCTPQETVPLETTTHSFANSSATLTMPAGPVPVEQAMVIELSLPPLVKPGLSQVEGVSMYMGSVPLLWKENDTGDWQTTLYLGACTEPRMLWRLTIPLIRLAETGAESLSLTFESVAN</sequence>
<dbReference type="AlphaFoldDB" id="A0AAW7QU42"/>
<protein>
    <submittedName>
        <fullName evidence="1">Uncharacterized protein</fullName>
    </submittedName>
</protein>
<gene>
    <name evidence="1" type="ORF">J6I90_02180</name>
    <name evidence="2" type="ORF">J6I92_01730</name>
</gene>